<feature type="domain" description="MoaB/Mog" evidence="2">
    <location>
        <begin position="4"/>
        <end position="170"/>
    </location>
</feature>
<comment type="caution">
    <text evidence="3">The sequence shown here is derived from an EMBL/GenBank/DDBJ whole genome shotgun (WGS) entry which is preliminary data.</text>
</comment>
<dbReference type="SUPFAM" id="SSF53218">
    <property type="entry name" value="Molybdenum cofactor biosynthesis proteins"/>
    <property type="match status" value="1"/>
</dbReference>
<name>A0A923I980_9FIRM</name>
<dbReference type="PIRSF" id="PIRSF006728">
    <property type="entry name" value="CinA"/>
    <property type="match status" value="1"/>
</dbReference>
<sequence>MKAELISVGTELLLGDILNTNAQYLSKELAALGITVHRESVIGDNPDRLAQLVEDAKGRSDLLLFTGGLGPTGDDLTKETVARVFHDELVLDEGELDKIRMYFECRGGMPHNNEKQAMVPKRGEKIENTCGTAPGVLFRDEGCTAILMPGVPHEMRTMFERSVRGRLMEMAGGAIVSTMLHIFGPGESSLEEMVGDLLEGANPTAALYAKNCEVAVRVTARGADEKEAAALRDQLTARFRERLGDLIYSEDAEGLENVVVPLLVGKRQRLATAESCTGGLLAQRITSVGGASEMFDFGAVTYASSIKRRILGVKPSTLKKYGAVSSVTAAEMAFGIQREAKADFGVGITGIAGPGGGTADKPVGTVYVAVSTGHRVWVKRLSVEHSERSRVRRMSSQHALDMVRRLALGLEIPDARCFGRHAAEEF</sequence>
<dbReference type="Gene3D" id="3.30.70.2860">
    <property type="match status" value="1"/>
</dbReference>
<protein>
    <recommendedName>
        <fullName evidence="1">Putative competence-damage inducible protein</fullName>
    </recommendedName>
</protein>
<dbReference type="Pfam" id="PF18146">
    <property type="entry name" value="CinA_KH"/>
    <property type="match status" value="1"/>
</dbReference>
<evidence type="ECO:0000313" key="3">
    <source>
        <dbReference type="EMBL" id="MBC5581429.1"/>
    </source>
</evidence>
<dbReference type="SUPFAM" id="SSF142433">
    <property type="entry name" value="CinA-like"/>
    <property type="match status" value="1"/>
</dbReference>
<dbReference type="SMART" id="SM00852">
    <property type="entry name" value="MoCF_biosynth"/>
    <property type="match status" value="1"/>
</dbReference>
<dbReference type="NCBIfam" id="TIGR00177">
    <property type="entry name" value="molyb_syn"/>
    <property type="match status" value="1"/>
</dbReference>
<dbReference type="Pfam" id="PF02464">
    <property type="entry name" value="CinA"/>
    <property type="match status" value="1"/>
</dbReference>
<gene>
    <name evidence="1" type="primary">cinA</name>
    <name evidence="3" type="ORF">H8S23_07885</name>
</gene>
<dbReference type="InterPro" id="IPR050101">
    <property type="entry name" value="CinA"/>
</dbReference>
<dbReference type="NCBIfam" id="TIGR00199">
    <property type="entry name" value="PncC_domain"/>
    <property type="match status" value="1"/>
</dbReference>
<dbReference type="EMBL" id="JACONZ010000002">
    <property type="protein sequence ID" value="MBC5581429.1"/>
    <property type="molecule type" value="Genomic_DNA"/>
</dbReference>
<comment type="similarity">
    <text evidence="1">Belongs to the CinA family.</text>
</comment>
<evidence type="ECO:0000256" key="1">
    <source>
        <dbReference type="HAMAP-Rule" id="MF_00226"/>
    </source>
</evidence>
<dbReference type="InterPro" id="IPR008136">
    <property type="entry name" value="CinA_C"/>
</dbReference>
<dbReference type="PANTHER" id="PTHR13939">
    <property type="entry name" value="NICOTINAMIDE-NUCLEOTIDE AMIDOHYDROLASE PNCC"/>
    <property type="match status" value="1"/>
</dbReference>
<dbReference type="InterPro" id="IPR036425">
    <property type="entry name" value="MoaB/Mog-like_dom_sf"/>
</dbReference>
<dbReference type="PANTHER" id="PTHR13939:SF0">
    <property type="entry name" value="NMN AMIDOHYDROLASE-LIKE PROTEIN YFAY"/>
    <property type="match status" value="1"/>
</dbReference>
<dbReference type="InterPro" id="IPR001453">
    <property type="entry name" value="MoaB/Mog_dom"/>
</dbReference>
<dbReference type="InterPro" id="IPR008135">
    <property type="entry name" value="Competence-induced_CinA"/>
</dbReference>
<reference evidence="3" key="1">
    <citation type="submission" date="2020-08" db="EMBL/GenBank/DDBJ databases">
        <title>Genome public.</title>
        <authorList>
            <person name="Liu C."/>
            <person name="Sun Q."/>
        </authorList>
    </citation>
    <scope>NUCLEOTIDE SEQUENCE</scope>
    <source>
        <strain evidence="3">BX8</strain>
    </source>
</reference>
<dbReference type="RefSeq" id="WP_186887783.1">
    <property type="nucleotide sequence ID" value="NZ_JACONZ010000002.1"/>
</dbReference>
<dbReference type="AlphaFoldDB" id="A0A923I980"/>
<dbReference type="CDD" id="cd00885">
    <property type="entry name" value="cinA"/>
    <property type="match status" value="1"/>
</dbReference>
<evidence type="ECO:0000259" key="2">
    <source>
        <dbReference type="SMART" id="SM00852"/>
    </source>
</evidence>
<proteinExistence type="inferred from homology"/>
<dbReference type="HAMAP" id="MF_00226_B">
    <property type="entry name" value="CinA_B"/>
    <property type="match status" value="1"/>
</dbReference>
<dbReference type="NCBIfam" id="TIGR00200">
    <property type="entry name" value="cinA_nterm"/>
    <property type="match status" value="1"/>
</dbReference>
<dbReference type="InterPro" id="IPR041424">
    <property type="entry name" value="CinA_KH"/>
</dbReference>
<evidence type="ECO:0000313" key="4">
    <source>
        <dbReference type="Proteomes" id="UP000659630"/>
    </source>
</evidence>
<dbReference type="Proteomes" id="UP000659630">
    <property type="component" value="Unassembled WGS sequence"/>
</dbReference>
<dbReference type="Gene3D" id="3.40.980.10">
    <property type="entry name" value="MoaB/Mog-like domain"/>
    <property type="match status" value="1"/>
</dbReference>
<dbReference type="InterPro" id="IPR036653">
    <property type="entry name" value="CinA-like_C"/>
</dbReference>
<dbReference type="Pfam" id="PF00994">
    <property type="entry name" value="MoCF_biosynth"/>
    <property type="match status" value="1"/>
</dbReference>
<dbReference type="Gene3D" id="3.90.950.20">
    <property type="entry name" value="CinA-like"/>
    <property type="match status" value="1"/>
</dbReference>
<accession>A0A923I980</accession>
<dbReference type="NCBIfam" id="NF001813">
    <property type="entry name" value="PRK00549.1"/>
    <property type="match status" value="1"/>
</dbReference>
<keyword evidence="4" id="KW-1185">Reference proteome</keyword>
<organism evidence="3 4">
    <name type="scientific">Anaerofilum hominis</name>
    <dbReference type="NCBI Taxonomy" id="2763016"/>
    <lineage>
        <taxon>Bacteria</taxon>
        <taxon>Bacillati</taxon>
        <taxon>Bacillota</taxon>
        <taxon>Clostridia</taxon>
        <taxon>Eubacteriales</taxon>
        <taxon>Oscillospiraceae</taxon>
        <taxon>Anaerofilum</taxon>
    </lineage>
</organism>